<evidence type="ECO:0000256" key="1">
    <source>
        <dbReference type="ARBA" id="ARBA00022722"/>
    </source>
</evidence>
<gene>
    <name evidence="13 17" type="primary">addA</name>
    <name evidence="17" type="ORF">D7I45_00605</name>
</gene>
<dbReference type="NCBIfam" id="TIGR02785">
    <property type="entry name" value="addA_Gpos"/>
    <property type="match status" value="1"/>
</dbReference>
<keyword evidence="4 13" id="KW-0378">Hydrolase</keyword>
<evidence type="ECO:0000256" key="11">
    <source>
        <dbReference type="ARBA" id="ARBA00034617"/>
    </source>
</evidence>
<keyword evidence="2 13" id="KW-0547">Nucleotide-binding</keyword>
<evidence type="ECO:0000259" key="15">
    <source>
        <dbReference type="PROSITE" id="PS51198"/>
    </source>
</evidence>
<proteinExistence type="inferred from homology"/>
<dbReference type="PANTHER" id="PTHR11070:SF48">
    <property type="entry name" value="ATP-DEPENDENT HELICASE_NUCLEASE SUBUNIT A"/>
    <property type="match status" value="1"/>
</dbReference>
<comment type="catalytic activity">
    <reaction evidence="12 13">
        <text>ATP + H2O = ADP + phosphate + H(+)</text>
        <dbReference type="Rhea" id="RHEA:13065"/>
        <dbReference type="ChEBI" id="CHEBI:15377"/>
        <dbReference type="ChEBI" id="CHEBI:15378"/>
        <dbReference type="ChEBI" id="CHEBI:30616"/>
        <dbReference type="ChEBI" id="CHEBI:43474"/>
        <dbReference type="ChEBI" id="CHEBI:456216"/>
        <dbReference type="EC" id="5.6.2.4"/>
    </reaction>
</comment>
<dbReference type="InterPro" id="IPR014017">
    <property type="entry name" value="DNA_helicase_UvrD-like_C"/>
</dbReference>
<dbReference type="Proteomes" id="UP000272003">
    <property type="component" value="Chromosome"/>
</dbReference>
<comment type="subunit">
    <text evidence="13">Heterodimer of AddA and AddB/RexB.</text>
</comment>
<dbReference type="InterPro" id="IPR014016">
    <property type="entry name" value="UvrD-like_ATP-bd"/>
</dbReference>
<keyword evidence="3 13" id="KW-0227">DNA damage</keyword>
<dbReference type="Pfam" id="PF00580">
    <property type="entry name" value="UvrD-helicase"/>
    <property type="match status" value="1"/>
</dbReference>
<keyword evidence="6 13" id="KW-0269">Exonuclease</keyword>
<sequence>MQYTKPQEEAVTEKFDRNVLVSASAGSGKTRVLVDRVINKLIRDQVNIDEMLIVTFTKAAAKEMRDRIQTALHEQLDQTKDASKKAFLVRQLRRLPVADISTMDSFCQKIVQNYYYIIDLDPNFRLLADATESQMLKEQVWDAVREDLYANDKDGQFAQLTENFSDDRSDDGLTDLVFRIYDYANVNRDPVDWLKKTTRIYEVGEEGLTKSDFYQKQLLPFIKNDVQQQRLAFNSAKQIADDNMMEKESAALQLDVEQMDDLMASLDTQSWDDIREAFTSAKFKTFPRTNKDYDDVMKGLHDRIKDIRDTAKKAFQKIPGRYFGLDEADNLKVMQASKQLIEKLIQVVLTFSDSYQQAKLKRHCLEFIDVEHYAYQILAGNSEQSHAVRDNLQRQYNEIMVDEYQDNNRLQDAILSTLAHPDHGNMFMVGDVKQSIYRFRLADPSMFIDRMEDTENEHTIVLPDNFRSAANIDDFINLIFTQTMDKQVGEINYTGDAKLKAGAKYPDDLQANVDVMVYESKDDDDADETMDEQFQVQDSAHGQVEMIAQKIDEMVNKKMPVFDRKAGEMRPVKYSDIAIISATRNNNLIISDIFGAHNIPVLINGAQSYFKTTEIQIMMAMLSIIDNPYQDIPLVAVLRSPMVGLDENQLAYLRINSKMGDYFNAVLHFYHHYDEMQHSEFSDQVFNRVQTFMHQLQHFRDVAQQHEIVDLIWDIYETTGFLDYVGGMPAGKQRQANLHALYERAFDYEQTSFKGLFQFVRFVRRMQERNEDLDEANADDNDDAVSVMTIHGSKGLEFPVVFLMDASHGFNQQDTKKSYVLNDRLGLGITYTDPETRIKEDSLQRQVVTAIENQGLLAEEMRKLYVALTRAEQQLFIVGATKASNDRTKVLDAWNKAAHGNDRLVDAALRSGAKNYLDWIGPALVRHPRFRDKFGDDTDSTVLDDDNTQFDVEFINANDLSKHAVTGDNATSAKWLDNLVSSAKKLVPKDINVDDINQVMDYVYPNDVATHTTAYQSVSEIKRLFEDPDNLQLGNYDDKWQENKQSSRYVNNDFSTPKFMQSVSQPMPTDIGIATHLLLQEIDLDTAPTADTVNDLLQRLVADQVITPEVAKKINTAEVARVFESPLGKMMLEHTDALRREAPFSMLMDANLVFNGFAADAQEKILVHGIIDGYIELADKVILFDYKTDYVPWPGNDEQAQKIVDKYRGQINLYATALENILHKPVVGKYLYLLSINRLEKVE</sequence>
<dbReference type="InterPro" id="IPR011335">
    <property type="entry name" value="Restrct_endonuc-II-like"/>
</dbReference>
<dbReference type="Gene3D" id="3.40.50.300">
    <property type="entry name" value="P-loop containing nucleotide triphosphate hydrolases"/>
    <property type="match status" value="4"/>
</dbReference>
<dbReference type="InterPro" id="IPR038726">
    <property type="entry name" value="PDDEXK_AddAB-type"/>
</dbReference>
<evidence type="ECO:0000256" key="10">
    <source>
        <dbReference type="ARBA" id="ARBA00023235"/>
    </source>
</evidence>
<dbReference type="GO" id="GO:0000724">
    <property type="term" value="P:double-strand break repair via homologous recombination"/>
    <property type="evidence" value="ECO:0007669"/>
    <property type="project" value="UniProtKB-UniRule"/>
</dbReference>
<dbReference type="GO" id="GO:0016887">
    <property type="term" value="F:ATP hydrolysis activity"/>
    <property type="evidence" value="ECO:0007669"/>
    <property type="project" value="RHEA"/>
</dbReference>
<organism evidence="17 18">
    <name type="scientific">Apilactobacillus bombintestini</name>
    <dbReference type="NCBI Taxonomy" id="2419772"/>
    <lineage>
        <taxon>Bacteria</taxon>
        <taxon>Bacillati</taxon>
        <taxon>Bacillota</taxon>
        <taxon>Bacilli</taxon>
        <taxon>Lactobacillales</taxon>
        <taxon>Lactobacillaceae</taxon>
        <taxon>Apilactobacillus</taxon>
    </lineage>
</organism>
<comment type="catalytic activity">
    <reaction evidence="11 13">
        <text>Couples ATP hydrolysis with the unwinding of duplex DNA by translocating in the 3'-5' direction.</text>
        <dbReference type="EC" id="5.6.2.4"/>
    </reaction>
</comment>
<feature type="domain" description="UvrD-like helicase ATP-binding" evidence="15">
    <location>
        <begin position="2"/>
        <end position="469"/>
    </location>
</feature>
<keyword evidence="5 13" id="KW-0347">Helicase</keyword>
<evidence type="ECO:0000313" key="18">
    <source>
        <dbReference type="Proteomes" id="UP000272003"/>
    </source>
</evidence>
<accession>A0A387AN50</accession>
<comment type="cofactor">
    <cofactor evidence="13">
        <name>Mg(2+)</name>
        <dbReference type="ChEBI" id="CHEBI:18420"/>
    </cofactor>
</comment>
<evidence type="ECO:0000256" key="14">
    <source>
        <dbReference type="PROSITE-ProRule" id="PRU00560"/>
    </source>
</evidence>
<dbReference type="GO" id="GO:0033202">
    <property type="term" value="C:DNA helicase complex"/>
    <property type="evidence" value="ECO:0007669"/>
    <property type="project" value="TreeGrafter"/>
</dbReference>
<dbReference type="Pfam" id="PF13361">
    <property type="entry name" value="UvrD_C"/>
    <property type="match status" value="1"/>
</dbReference>
<dbReference type="Pfam" id="PF12705">
    <property type="entry name" value="PDDEXK_1"/>
    <property type="match status" value="1"/>
</dbReference>
<dbReference type="EC" id="5.6.2.4" evidence="13"/>
<feature type="binding site" evidence="14">
    <location>
        <begin position="23"/>
        <end position="30"/>
    </location>
    <ligand>
        <name>ATP</name>
        <dbReference type="ChEBI" id="CHEBI:30616"/>
    </ligand>
</feature>
<keyword evidence="10 13" id="KW-0413">Isomerase</keyword>
<evidence type="ECO:0000256" key="12">
    <source>
        <dbReference type="ARBA" id="ARBA00048988"/>
    </source>
</evidence>
<dbReference type="CDD" id="cd17932">
    <property type="entry name" value="DEXQc_UvrD"/>
    <property type="match status" value="1"/>
</dbReference>
<comment type="function">
    <text evidence="13">The heterodimer acts as both an ATP-dependent DNA helicase and an ATP-dependent, dual-direction single-stranded exonuclease. Recognizes the chi site generating a DNA molecule suitable for the initiation of homologous recombination. The AddA nuclease domain is required for chi fragment generation; this subunit has the helicase and 3' -&gt; 5' nuclease activities.</text>
</comment>
<evidence type="ECO:0000256" key="4">
    <source>
        <dbReference type="ARBA" id="ARBA00022801"/>
    </source>
</evidence>
<dbReference type="EMBL" id="CP032626">
    <property type="protein sequence ID" value="AYF92092.1"/>
    <property type="molecule type" value="Genomic_DNA"/>
</dbReference>
<evidence type="ECO:0000256" key="5">
    <source>
        <dbReference type="ARBA" id="ARBA00022806"/>
    </source>
</evidence>
<evidence type="ECO:0000256" key="6">
    <source>
        <dbReference type="ARBA" id="ARBA00022839"/>
    </source>
</evidence>
<dbReference type="InterPro" id="IPR000212">
    <property type="entry name" value="DNA_helicase_UvrD/REP"/>
</dbReference>
<dbReference type="RefSeq" id="WP_120783866.1">
    <property type="nucleotide sequence ID" value="NZ_CP032626.1"/>
</dbReference>
<dbReference type="AlphaFoldDB" id="A0A387AN50"/>
<dbReference type="GO" id="GO:0005524">
    <property type="term" value="F:ATP binding"/>
    <property type="evidence" value="ECO:0007669"/>
    <property type="project" value="UniProtKB-UniRule"/>
</dbReference>
<name>A0A387AN50_9LACO</name>
<comment type="similarity">
    <text evidence="13">Belongs to the helicase family. AddA subfamily.</text>
</comment>
<dbReference type="InterPro" id="IPR011604">
    <property type="entry name" value="PDDEXK-like_dom_sf"/>
</dbReference>
<reference evidence="17 18" key="1">
    <citation type="submission" date="2018-09" db="EMBL/GenBank/DDBJ databases">
        <title>Genome sequencing of strain BHWM-4.</title>
        <authorList>
            <person name="Heo J."/>
            <person name="Kim S.-J."/>
            <person name="Kwon S.-W."/>
        </authorList>
    </citation>
    <scope>NUCLEOTIDE SEQUENCE [LARGE SCALE GENOMIC DNA]</scope>
    <source>
        <strain evidence="17 18">BHWM-4</strain>
    </source>
</reference>
<dbReference type="InterPro" id="IPR014152">
    <property type="entry name" value="AddA"/>
</dbReference>
<evidence type="ECO:0000259" key="16">
    <source>
        <dbReference type="PROSITE" id="PS51217"/>
    </source>
</evidence>
<keyword evidence="18" id="KW-1185">Reference proteome</keyword>
<dbReference type="GO" id="GO:0043138">
    <property type="term" value="F:3'-5' DNA helicase activity"/>
    <property type="evidence" value="ECO:0007669"/>
    <property type="project" value="UniProtKB-UniRule"/>
</dbReference>
<dbReference type="KEGG" id="abom:D7I45_00605"/>
<evidence type="ECO:0000256" key="2">
    <source>
        <dbReference type="ARBA" id="ARBA00022741"/>
    </source>
</evidence>
<evidence type="ECO:0000256" key="7">
    <source>
        <dbReference type="ARBA" id="ARBA00022840"/>
    </source>
</evidence>
<dbReference type="GO" id="GO:0008408">
    <property type="term" value="F:3'-5' exonuclease activity"/>
    <property type="evidence" value="ECO:0007669"/>
    <property type="project" value="UniProtKB-UniRule"/>
</dbReference>
<dbReference type="InterPro" id="IPR027417">
    <property type="entry name" value="P-loop_NTPase"/>
</dbReference>
<dbReference type="Gene3D" id="3.90.320.10">
    <property type="match status" value="1"/>
</dbReference>
<dbReference type="OrthoDB" id="9810135at2"/>
<dbReference type="GO" id="GO:0003690">
    <property type="term" value="F:double-stranded DNA binding"/>
    <property type="evidence" value="ECO:0007669"/>
    <property type="project" value="UniProtKB-UniRule"/>
</dbReference>
<keyword evidence="7 13" id="KW-0067">ATP-binding</keyword>
<keyword evidence="1 13" id="KW-0540">Nuclease</keyword>
<dbReference type="PROSITE" id="PS51198">
    <property type="entry name" value="UVRD_HELICASE_ATP_BIND"/>
    <property type="match status" value="1"/>
</dbReference>
<evidence type="ECO:0000256" key="9">
    <source>
        <dbReference type="ARBA" id="ARBA00023204"/>
    </source>
</evidence>
<feature type="domain" description="UvrD-like helicase C-terminal" evidence="16">
    <location>
        <begin position="496"/>
        <end position="795"/>
    </location>
</feature>
<dbReference type="HAMAP" id="MF_01451">
    <property type="entry name" value="AddA"/>
    <property type="match status" value="1"/>
</dbReference>
<dbReference type="SUPFAM" id="SSF52540">
    <property type="entry name" value="P-loop containing nucleoside triphosphate hydrolases"/>
    <property type="match status" value="1"/>
</dbReference>
<evidence type="ECO:0000313" key="17">
    <source>
        <dbReference type="EMBL" id="AYF92092.1"/>
    </source>
</evidence>
<dbReference type="EC" id="3.1.-.-" evidence="13"/>
<dbReference type="PROSITE" id="PS51217">
    <property type="entry name" value="UVRD_HELICASE_CTER"/>
    <property type="match status" value="1"/>
</dbReference>
<evidence type="ECO:0000256" key="8">
    <source>
        <dbReference type="ARBA" id="ARBA00023125"/>
    </source>
</evidence>
<dbReference type="SUPFAM" id="SSF52980">
    <property type="entry name" value="Restriction endonuclease-like"/>
    <property type="match status" value="1"/>
</dbReference>
<keyword evidence="8 13" id="KW-0238">DNA-binding</keyword>
<keyword evidence="9 13" id="KW-0234">DNA repair</keyword>
<protein>
    <recommendedName>
        <fullName evidence="13">ATP-dependent helicase/nuclease subunit A</fullName>
        <ecNumber evidence="13">3.1.-.-</ecNumber>
        <ecNumber evidence="13">5.6.2.4</ecNumber>
    </recommendedName>
    <alternativeName>
        <fullName evidence="13">ATP-dependent helicase/nuclease AddA</fullName>
    </alternativeName>
    <alternativeName>
        <fullName evidence="13">DNA 3'-5' helicase AddA</fullName>
    </alternativeName>
</protein>
<dbReference type="GO" id="GO:0005829">
    <property type="term" value="C:cytosol"/>
    <property type="evidence" value="ECO:0007669"/>
    <property type="project" value="TreeGrafter"/>
</dbReference>
<evidence type="ECO:0000256" key="3">
    <source>
        <dbReference type="ARBA" id="ARBA00022763"/>
    </source>
</evidence>
<dbReference type="PANTHER" id="PTHR11070">
    <property type="entry name" value="UVRD / RECB / PCRA DNA HELICASE FAMILY MEMBER"/>
    <property type="match status" value="1"/>
</dbReference>
<evidence type="ECO:0000256" key="13">
    <source>
        <dbReference type="HAMAP-Rule" id="MF_01451"/>
    </source>
</evidence>